<name>A0A9Q0E896_9TELE</name>
<evidence type="ECO:0000313" key="2">
    <source>
        <dbReference type="Proteomes" id="UP001148018"/>
    </source>
</evidence>
<protein>
    <submittedName>
        <fullName evidence="1">Uncharacterized protein</fullName>
    </submittedName>
</protein>
<dbReference type="AlphaFoldDB" id="A0A9Q0E896"/>
<reference evidence="1" key="1">
    <citation type="submission" date="2022-07" db="EMBL/GenBank/DDBJ databases">
        <title>Chromosome-level genome of Muraenolepis orangiensis.</title>
        <authorList>
            <person name="Kim J."/>
        </authorList>
    </citation>
    <scope>NUCLEOTIDE SEQUENCE</scope>
    <source>
        <strain evidence="1">KU_S4_2022</strain>
        <tissue evidence="1">Muscle</tissue>
    </source>
</reference>
<sequence>MVNRTTSRLFCDAYQRLLMLQTVVKPKRYRNESRKRIPVQPQRVQASTEVGCVAVTWLTAAGEEARRLGGGKGGGRLERLGEARIACGLAQLNQLLLYTKQTTRGRQRPTEGLC</sequence>
<keyword evidence="2" id="KW-1185">Reference proteome</keyword>
<organism evidence="1 2">
    <name type="scientific">Muraenolepis orangiensis</name>
    <name type="common">Patagonian moray cod</name>
    <dbReference type="NCBI Taxonomy" id="630683"/>
    <lineage>
        <taxon>Eukaryota</taxon>
        <taxon>Metazoa</taxon>
        <taxon>Chordata</taxon>
        <taxon>Craniata</taxon>
        <taxon>Vertebrata</taxon>
        <taxon>Euteleostomi</taxon>
        <taxon>Actinopterygii</taxon>
        <taxon>Neopterygii</taxon>
        <taxon>Teleostei</taxon>
        <taxon>Neoteleostei</taxon>
        <taxon>Acanthomorphata</taxon>
        <taxon>Zeiogadaria</taxon>
        <taxon>Gadariae</taxon>
        <taxon>Gadiformes</taxon>
        <taxon>Muraenolepidoidei</taxon>
        <taxon>Muraenolepididae</taxon>
        <taxon>Muraenolepis</taxon>
    </lineage>
</organism>
<dbReference type="Proteomes" id="UP001148018">
    <property type="component" value="Unassembled WGS sequence"/>
</dbReference>
<accession>A0A9Q0E896</accession>
<dbReference type="EMBL" id="JANIIK010000047">
    <property type="protein sequence ID" value="KAJ3600680.1"/>
    <property type="molecule type" value="Genomic_DNA"/>
</dbReference>
<comment type="caution">
    <text evidence="1">The sequence shown here is derived from an EMBL/GenBank/DDBJ whole genome shotgun (WGS) entry which is preliminary data.</text>
</comment>
<gene>
    <name evidence="1" type="ORF">NHX12_031658</name>
</gene>
<proteinExistence type="predicted"/>
<evidence type="ECO:0000313" key="1">
    <source>
        <dbReference type="EMBL" id="KAJ3600680.1"/>
    </source>
</evidence>